<dbReference type="Proteomes" id="UP000837675">
    <property type="component" value="Unassembled WGS sequence"/>
</dbReference>
<organism evidence="2 3">
    <name type="scientific">Hyalomma marginatum</name>
    <dbReference type="NCBI Taxonomy" id="34627"/>
    <lineage>
        <taxon>Eukaryota</taxon>
        <taxon>Metazoa</taxon>
        <taxon>Ecdysozoa</taxon>
        <taxon>Arthropoda</taxon>
        <taxon>Chelicerata</taxon>
        <taxon>Arachnida</taxon>
        <taxon>Acari</taxon>
        <taxon>Parasitiformes</taxon>
        <taxon>Ixodida</taxon>
        <taxon>Ixodoidea</taxon>
        <taxon>Ixodidae</taxon>
        <taxon>Hyalomminae</taxon>
        <taxon>Hyalomma</taxon>
    </lineage>
</organism>
<evidence type="ECO:0000256" key="1">
    <source>
        <dbReference type="SAM" id="Phobius"/>
    </source>
</evidence>
<keyword evidence="3" id="KW-1185">Reference proteome</keyword>
<protein>
    <submittedName>
        <fullName evidence="2">Uncharacterized protein</fullName>
    </submittedName>
</protein>
<feature type="transmembrane region" description="Helical" evidence="1">
    <location>
        <begin position="40"/>
        <end position="59"/>
    </location>
</feature>
<feature type="transmembrane region" description="Helical" evidence="1">
    <location>
        <begin position="15"/>
        <end position="33"/>
    </location>
</feature>
<name>A0A8S4C2S3_9ACAR</name>
<sequence>VASGQAGHSTSGQGVVGSVVVVLVGVEVVEVLVVVEVMKVLVVVLTGAAVVIACPGIGVPSNTEIVNLLQ</sequence>
<reference evidence="2" key="1">
    <citation type="submission" date="2021-06" db="EMBL/GenBank/DDBJ databases">
        <authorList>
            <person name="Nardi T."/>
            <person name="Nardi T."/>
        </authorList>
    </citation>
    <scope>NUCLEOTIDE SEQUENCE</scope>
</reference>
<keyword evidence="1" id="KW-1133">Transmembrane helix</keyword>
<comment type="caution">
    <text evidence="2">The sequence shown here is derived from an EMBL/GenBank/DDBJ whole genome shotgun (WGS) entry which is preliminary data.</text>
</comment>
<feature type="non-terminal residue" evidence="2">
    <location>
        <position position="1"/>
    </location>
</feature>
<dbReference type="EMBL" id="CAJVAF010000346">
    <property type="protein sequence ID" value="CAG7599516.1"/>
    <property type="molecule type" value="Genomic_DNA"/>
</dbReference>
<proteinExistence type="predicted"/>
<evidence type="ECO:0000313" key="2">
    <source>
        <dbReference type="EMBL" id="CAG7599516.1"/>
    </source>
</evidence>
<keyword evidence="1" id="KW-0472">Membrane</keyword>
<keyword evidence="1" id="KW-0812">Transmembrane</keyword>
<accession>A0A8S4C2S3</accession>
<evidence type="ECO:0000313" key="3">
    <source>
        <dbReference type="Proteomes" id="UP000837675"/>
    </source>
</evidence>
<dbReference type="AlphaFoldDB" id="A0A8S4C2S3"/>
<gene>
    <name evidence="2" type="ORF">MHYMCMPASI_01105</name>
</gene>